<organism evidence="2 3">
    <name type="scientific">Thermomonas carbonis</name>
    <dbReference type="NCBI Taxonomy" id="1463158"/>
    <lineage>
        <taxon>Bacteria</taxon>
        <taxon>Pseudomonadati</taxon>
        <taxon>Pseudomonadota</taxon>
        <taxon>Gammaproteobacteria</taxon>
        <taxon>Lysobacterales</taxon>
        <taxon>Lysobacteraceae</taxon>
        <taxon>Thermomonas</taxon>
    </lineage>
</organism>
<gene>
    <name evidence="2" type="ORF">H9L16_11590</name>
</gene>
<dbReference type="AlphaFoldDB" id="A0A7G9SN90"/>
<dbReference type="Pfam" id="PF01839">
    <property type="entry name" value="FG-GAP"/>
    <property type="match status" value="1"/>
</dbReference>
<accession>A0A7G9SN90</accession>
<keyword evidence="1" id="KW-0732">Signal</keyword>
<evidence type="ECO:0000256" key="1">
    <source>
        <dbReference type="ARBA" id="ARBA00022729"/>
    </source>
</evidence>
<dbReference type="EMBL" id="CP060719">
    <property type="protein sequence ID" value="QNN69315.1"/>
    <property type="molecule type" value="Genomic_DNA"/>
</dbReference>
<keyword evidence="3" id="KW-1185">Reference proteome</keyword>
<dbReference type="InterPro" id="IPR028994">
    <property type="entry name" value="Integrin_alpha_N"/>
</dbReference>
<protein>
    <submittedName>
        <fullName evidence="2">VCBS repeat-containing protein</fullName>
    </submittedName>
</protein>
<dbReference type="InterPro" id="IPR013517">
    <property type="entry name" value="FG-GAP"/>
</dbReference>
<sequence>MLGHWGFASASVLGDGDGGIETQERYELPGFGNDVAYTLKQGHANALALGDLNGDGCADLAAATFSGVTILHGCKPKHRSLPLVDFDGDGVTDLYWRHKTNGLAWIWLWGTRMRPASIPARRWWIPPGRLASAISMVTEPRTSSTEAPRGKTTFT</sequence>
<dbReference type="SUPFAM" id="SSF69318">
    <property type="entry name" value="Integrin alpha N-terminal domain"/>
    <property type="match status" value="1"/>
</dbReference>
<evidence type="ECO:0000313" key="3">
    <source>
        <dbReference type="Proteomes" id="UP000515804"/>
    </source>
</evidence>
<dbReference type="Proteomes" id="UP000515804">
    <property type="component" value="Chromosome"/>
</dbReference>
<proteinExistence type="predicted"/>
<evidence type="ECO:0000313" key="2">
    <source>
        <dbReference type="EMBL" id="QNN69315.1"/>
    </source>
</evidence>
<name>A0A7G9SN90_9GAMM</name>
<reference evidence="2 3" key="1">
    <citation type="submission" date="2020-08" db="EMBL/GenBank/DDBJ databases">
        <title>Genome sequence of Thermomonas carbonis KCTC 42013T.</title>
        <authorList>
            <person name="Hyun D.-W."/>
            <person name="Bae J.-W."/>
        </authorList>
    </citation>
    <scope>NUCLEOTIDE SEQUENCE [LARGE SCALE GENOMIC DNA]</scope>
    <source>
        <strain evidence="2 3">KCTC 42013</strain>
    </source>
</reference>
<dbReference type="KEGG" id="tcn:H9L16_11590"/>